<dbReference type="GO" id="GO:0005524">
    <property type="term" value="F:ATP binding"/>
    <property type="evidence" value="ECO:0007669"/>
    <property type="project" value="InterPro"/>
</dbReference>
<accession>X6MBS5</accession>
<evidence type="ECO:0000313" key="2">
    <source>
        <dbReference type="EMBL" id="ETO10495.1"/>
    </source>
</evidence>
<comment type="caution">
    <text evidence="2">The sequence shown here is derived from an EMBL/GenBank/DDBJ whole genome shotgun (WGS) entry which is preliminary data.</text>
</comment>
<dbReference type="Gene3D" id="1.10.510.10">
    <property type="entry name" value="Transferase(Phosphotransferase) domain 1"/>
    <property type="match status" value="1"/>
</dbReference>
<dbReference type="Proteomes" id="UP000023152">
    <property type="component" value="Unassembled WGS sequence"/>
</dbReference>
<evidence type="ECO:0000259" key="1">
    <source>
        <dbReference type="PROSITE" id="PS50011"/>
    </source>
</evidence>
<evidence type="ECO:0000313" key="3">
    <source>
        <dbReference type="Proteomes" id="UP000023152"/>
    </source>
</evidence>
<dbReference type="OrthoDB" id="4062651at2759"/>
<keyword evidence="3" id="KW-1185">Reference proteome</keyword>
<reference evidence="2 3" key="1">
    <citation type="journal article" date="2013" name="Curr. Biol.">
        <title>The Genome of the Foraminiferan Reticulomyxa filosa.</title>
        <authorList>
            <person name="Glockner G."/>
            <person name="Hulsmann N."/>
            <person name="Schleicher M."/>
            <person name="Noegel A.A."/>
            <person name="Eichinger L."/>
            <person name="Gallinger C."/>
            <person name="Pawlowski J."/>
            <person name="Sierra R."/>
            <person name="Euteneuer U."/>
            <person name="Pillet L."/>
            <person name="Moustafa A."/>
            <person name="Platzer M."/>
            <person name="Groth M."/>
            <person name="Szafranski K."/>
            <person name="Schliwa M."/>
        </authorList>
    </citation>
    <scope>NUCLEOTIDE SEQUENCE [LARGE SCALE GENOMIC DNA]</scope>
</reference>
<proteinExistence type="predicted"/>
<dbReference type="SUPFAM" id="SSF56112">
    <property type="entry name" value="Protein kinase-like (PK-like)"/>
    <property type="match status" value="1"/>
</dbReference>
<dbReference type="EMBL" id="ASPP01023436">
    <property type="protein sequence ID" value="ETO10495.1"/>
    <property type="molecule type" value="Genomic_DNA"/>
</dbReference>
<dbReference type="PROSITE" id="PS50011">
    <property type="entry name" value="PROTEIN_KINASE_DOM"/>
    <property type="match status" value="1"/>
</dbReference>
<dbReference type="AlphaFoldDB" id="X6MBS5"/>
<name>X6MBS5_RETFI</name>
<dbReference type="GO" id="GO:0004672">
    <property type="term" value="F:protein kinase activity"/>
    <property type="evidence" value="ECO:0007669"/>
    <property type="project" value="InterPro"/>
</dbReference>
<dbReference type="Pfam" id="PF00069">
    <property type="entry name" value="Pkinase"/>
    <property type="match status" value="1"/>
</dbReference>
<dbReference type="InterPro" id="IPR000719">
    <property type="entry name" value="Prot_kinase_dom"/>
</dbReference>
<sequence length="135" mass="16304">MYVYVYTYTYLKRYFCTNKSTKQANKIIIIKKYQWTEVLLERYKERETIVRESNVRKWINELLQAVAFLHHHNIAHLDISPDSIVVTDSNSLYLNHFQCCMIVEEMTTYQLNVDCLTIFVCLLNVEYKTIKKKKY</sequence>
<protein>
    <recommendedName>
        <fullName evidence="1">Protein kinase domain-containing protein</fullName>
    </recommendedName>
</protein>
<dbReference type="InterPro" id="IPR011009">
    <property type="entry name" value="Kinase-like_dom_sf"/>
</dbReference>
<organism evidence="2 3">
    <name type="scientific">Reticulomyxa filosa</name>
    <dbReference type="NCBI Taxonomy" id="46433"/>
    <lineage>
        <taxon>Eukaryota</taxon>
        <taxon>Sar</taxon>
        <taxon>Rhizaria</taxon>
        <taxon>Retaria</taxon>
        <taxon>Foraminifera</taxon>
        <taxon>Monothalamids</taxon>
        <taxon>Reticulomyxidae</taxon>
        <taxon>Reticulomyxa</taxon>
    </lineage>
</organism>
<feature type="domain" description="Protein kinase" evidence="1">
    <location>
        <begin position="1"/>
        <end position="135"/>
    </location>
</feature>
<gene>
    <name evidence="2" type="ORF">RFI_26883</name>
</gene>